<feature type="domain" description="Histidine kinase" evidence="2">
    <location>
        <begin position="174"/>
        <end position="368"/>
    </location>
</feature>
<protein>
    <submittedName>
        <fullName evidence="3">Two-component sensor histidine kinase</fullName>
    </submittedName>
</protein>
<dbReference type="Proteomes" id="UP000244069">
    <property type="component" value="Unassembled WGS sequence"/>
</dbReference>
<dbReference type="PANTHER" id="PTHR43102:SF2">
    <property type="entry name" value="GAF DOMAIN-CONTAINING PROTEIN"/>
    <property type="match status" value="1"/>
</dbReference>
<proteinExistence type="predicted"/>
<dbReference type="AlphaFoldDB" id="A0A2T6AY94"/>
<accession>A0A2T6AY94</accession>
<evidence type="ECO:0000259" key="2">
    <source>
        <dbReference type="PROSITE" id="PS50109"/>
    </source>
</evidence>
<name>A0A2T6AY94_9RHOB</name>
<dbReference type="PROSITE" id="PS50109">
    <property type="entry name" value="HIS_KIN"/>
    <property type="match status" value="1"/>
</dbReference>
<keyword evidence="4" id="KW-1185">Reference proteome</keyword>
<sequence length="387" mass="42351">MLARKPEGSAARLATLESFEILDSGREKAFDEVVDLAARICDVPVALISFVDRDRQWFKASVGMERNETPLGESICSHAILAEDDIIEIPDTALDTRTAENPLCSGARDRMRFYAGAPLVASNGHKVGTLCVLDDKPRHLTDLQRDTLKVLAGQVMRQLELRRALRNEEVLRKEIDHRVKNSLQTVLSVIRIYGGRLNSEEARDAMSAVERRVQAVAQLHAELTRSTHLDRVELHAYLDRVARLLQDQAPRGVRVETDLGELTGSSRTAAVMAMVVSEFVANAFKHAFPDGREGQVRVTLGRTGQGLRLSCSDDGIGVTSVAPAAANSDIASIGTRLMEAAAEQIGGALDLRGDEEGYRLTLDLPEMTSDDEDLEEPKVRAGEFSAA</sequence>
<organism evidence="3 4">
    <name type="scientific">Allosediminivita pacifica</name>
    <dbReference type="NCBI Taxonomy" id="1267769"/>
    <lineage>
        <taxon>Bacteria</taxon>
        <taxon>Pseudomonadati</taxon>
        <taxon>Pseudomonadota</taxon>
        <taxon>Alphaproteobacteria</taxon>
        <taxon>Rhodobacterales</taxon>
        <taxon>Paracoccaceae</taxon>
        <taxon>Allosediminivita</taxon>
    </lineage>
</organism>
<dbReference type="InterPro" id="IPR003594">
    <property type="entry name" value="HATPase_dom"/>
</dbReference>
<dbReference type="Gene3D" id="3.30.450.40">
    <property type="match status" value="1"/>
</dbReference>
<keyword evidence="3" id="KW-0808">Transferase</keyword>
<dbReference type="SUPFAM" id="SSF55781">
    <property type="entry name" value="GAF domain-like"/>
    <property type="match status" value="1"/>
</dbReference>
<keyword evidence="3" id="KW-0418">Kinase</keyword>
<evidence type="ECO:0000313" key="4">
    <source>
        <dbReference type="Proteomes" id="UP000244069"/>
    </source>
</evidence>
<dbReference type="EMBL" id="QBKN01000008">
    <property type="protein sequence ID" value="PTX48772.1"/>
    <property type="molecule type" value="Genomic_DNA"/>
</dbReference>
<dbReference type="PANTHER" id="PTHR43102">
    <property type="entry name" value="SLR1143 PROTEIN"/>
    <property type="match status" value="1"/>
</dbReference>
<dbReference type="Pfam" id="PF13581">
    <property type="entry name" value="HATPase_c_2"/>
    <property type="match status" value="1"/>
</dbReference>
<dbReference type="InterPro" id="IPR005467">
    <property type="entry name" value="His_kinase_dom"/>
</dbReference>
<reference evidence="3 4" key="1">
    <citation type="submission" date="2018-04" db="EMBL/GenBank/DDBJ databases">
        <title>Genomic Encyclopedia of Archaeal and Bacterial Type Strains, Phase II (KMG-II): from individual species to whole genera.</title>
        <authorList>
            <person name="Goeker M."/>
        </authorList>
    </citation>
    <scope>NUCLEOTIDE SEQUENCE [LARGE SCALE GENOMIC DNA]</scope>
    <source>
        <strain evidence="3 4">DSM 29329</strain>
    </source>
</reference>
<dbReference type="RefSeq" id="WP_107975642.1">
    <property type="nucleotide sequence ID" value="NZ_BMEZ01000009.1"/>
</dbReference>
<dbReference type="InterPro" id="IPR011495">
    <property type="entry name" value="Sig_transdc_His_kin_sub2_dim/P"/>
</dbReference>
<dbReference type="SMART" id="SM00065">
    <property type="entry name" value="GAF"/>
    <property type="match status" value="1"/>
</dbReference>
<dbReference type="GO" id="GO:0016301">
    <property type="term" value="F:kinase activity"/>
    <property type="evidence" value="ECO:0007669"/>
    <property type="project" value="UniProtKB-KW"/>
</dbReference>
<dbReference type="InterPro" id="IPR036890">
    <property type="entry name" value="HATPase_C_sf"/>
</dbReference>
<feature type="region of interest" description="Disordered" evidence="1">
    <location>
        <begin position="363"/>
        <end position="387"/>
    </location>
</feature>
<dbReference type="InterPro" id="IPR029016">
    <property type="entry name" value="GAF-like_dom_sf"/>
</dbReference>
<dbReference type="InterPro" id="IPR003018">
    <property type="entry name" value="GAF"/>
</dbReference>
<dbReference type="Pfam" id="PF01590">
    <property type="entry name" value="GAF"/>
    <property type="match status" value="1"/>
</dbReference>
<gene>
    <name evidence="3" type="ORF">C8N44_10850</name>
</gene>
<dbReference type="Gene3D" id="3.30.565.10">
    <property type="entry name" value="Histidine kinase-like ATPase, C-terminal domain"/>
    <property type="match status" value="1"/>
</dbReference>
<dbReference type="SUPFAM" id="SSF55874">
    <property type="entry name" value="ATPase domain of HSP90 chaperone/DNA topoisomerase II/histidine kinase"/>
    <property type="match status" value="1"/>
</dbReference>
<comment type="caution">
    <text evidence="3">The sequence shown here is derived from an EMBL/GenBank/DDBJ whole genome shotgun (WGS) entry which is preliminary data.</text>
</comment>
<evidence type="ECO:0000256" key="1">
    <source>
        <dbReference type="SAM" id="MobiDB-lite"/>
    </source>
</evidence>
<dbReference type="OrthoDB" id="9816309at2"/>
<evidence type="ECO:0000313" key="3">
    <source>
        <dbReference type="EMBL" id="PTX48772.1"/>
    </source>
</evidence>
<dbReference type="Pfam" id="PF07568">
    <property type="entry name" value="HisKA_2"/>
    <property type="match status" value="1"/>
</dbReference>